<protein>
    <submittedName>
        <fullName evidence="1">Uncharacterized protein</fullName>
    </submittedName>
</protein>
<name>A0A821WBM0_9NEOP</name>
<proteinExistence type="predicted"/>
<dbReference type="OrthoDB" id="7478999at2759"/>
<organism evidence="1 2">
    <name type="scientific">Pieris macdunnoughi</name>
    <dbReference type="NCBI Taxonomy" id="345717"/>
    <lineage>
        <taxon>Eukaryota</taxon>
        <taxon>Metazoa</taxon>
        <taxon>Ecdysozoa</taxon>
        <taxon>Arthropoda</taxon>
        <taxon>Hexapoda</taxon>
        <taxon>Insecta</taxon>
        <taxon>Pterygota</taxon>
        <taxon>Neoptera</taxon>
        <taxon>Endopterygota</taxon>
        <taxon>Lepidoptera</taxon>
        <taxon>Glossata</taxon>
        <taxon>Ditrysia</taxon>
        <taxon>Papilionoidea</taxon>
        <taxon>Pieridae</taxon>
        <taxon>Pierinae</taxon>
        <taxon>Pieris</taxon>
    </lineage>
</organism>
<accession>A0A821WBM0</accession>
<keyword evidence="2" id="KW-1185">Reference proteome</keyword>
<dbReference type="AlphaFoldDB" id="A0A821WBM0"/>
<reference evidence="1" key="1">
    <citation type="submission" date="2021-02" db="EMBL/GenBank/DDBJ databases">
        <authorList>
            <person name="Steward A R."/>
        </authorList>
    </citation>
    <scope>NUCLEOTIDE SEQUENCE</scope>
</reference>
<gene>
    <name evidence="1" type="ORF">PMACD_LOCUS13293</name>
</gene>
<evidence type="ECO:0000313" key="2">
    <source>
        <dbReference type="Proteomes" id="UP000663880"/>
    </source>
</evidence>
<evidence type="ECO:0000313" key="1">
    <source>
        <dbReference type="EMBL" id="CAF4924033.1"/>
    </source>
</evidence>
<dbReference type="Proteomes" id="UP000663880">
    <property type="component" value="Unassembled WGS sequence"/>
</dbReference>
<dbReference type="EMBL" id="CAJOBZ010000061">
    <property type="protein sequence ID" value="CAF4924033.1"/>
    <property type="molecule type" value="Genomic_DNA"/>
</dbReference>
<sequence>MDGLEEVVVAKRGPASHPPRTFLDYCKMPGNSLTPIIYKRLLTTFSNKVAPEEQELAKHKGYYEKSNYFVKQLKKLKHTGSEYDFVPFGVETPGPWGPSAIRLFKEIAKWF</sequence>
<comment type="caution">
    <text evidence="1">The sequence shown here is derived from an EMBL/GenBank/DDBJ whole genome shotgun (WGS) entry which is preliminary data.</text>
</comment>